<protein>
    <submittedName>
        <fullName evidence="2">Uncharacterized protein</fullName>
    </submittedName>
</protein>
<sequence>MKKCKKGYTQRNIHFNRHALTNRLISYGFVECASLAYFIQYICEDSPKLSDLIYISEKLKECLKTHDNGSAWFDDLRAMQCEIENTYLTQPAA</sequence>
<evidence type="ECO:0000313" key="3">
    <source>
        <dbReference type="Proteomes" id="UP000560470"/>
    </source>
</evidence>
<accession>A0A7Y7V6K4</accession>
<reference evidence="2 3" key="1">
    <citation type="submission" date="2020-04" db="EMBL/GenBank/DDBJ databases">
        <title>Molecular characterization of pseudomonads from Agaricus bisporus reveal novel blotch 2 pathogens in Western Europe.</title>
        <authorList>
            <person name="Taparia T."/>
            <person name="Krijger M."/>
            <person name="Haynes E."/>
            <person name="Elpinstone J.G."/>
            <person name="Noble R."/>
            <person name="Van Der Wolf J."/>
        </authorList>
    </citation>
    <scope>NUCLEOTIDE SEQUENCE [LARGE SCALE GENOMIC DNA]</scope>
    <source>
        <strain evidence="2 3">B7002</strain>
    </source>
</reference>
<dbReference type="GeneID" id="66764484"/>
<keyword evidence="1" id="KW-1133">Transmembrane helix</keyword>
<dbReference type="Proteomes" id="UP000560470">
    <property type="component" value="Unassembled WGS sequence"/>
</dbReference>
<dbReference type="EMBL" id="JACAOZ010000010">
    <property type="protein sequence ID" value="NVZ56854.1"/>
    <property type="molecule type" value="Genomic_DNA"/>
</dbReference>
<name>A0A7Y7V6K4_9PSED</name>
<organism evidence="2 3">
    <name type="scientific">Pseudomonas edaphica</name>
    <dbReference type="NCBI Taxonomy" id="2006980"/>
    <lineage>
        <taxon>Bacteria</taxon>
        <taxon>Pseudomonadati</taxon>
        <taxon>Pseudomonadota</taxon>
        <taxon>Gammaproteobacteria</taxon>
        <taxon>Pseudomonadales</taxon>
        <taxon>Pseudomonadaceae</taxon>
        <taxon>Pseudomonas</taxon>
    </lineage>
</organism>
<evidence type="ECO:0000256" key="1">
    <source>
        <dbReference type="SAM" id="Phobius"/>
    </source>
</evidence>
<comment type="caution">
    <text evidence="2">The sequence shown here is derived from an EMBL/GenBank/DDBJ whole genome shotgun (WGS) entry which is preliminary data.</text>
</comment>
<evidence type="ECO:0000313" key="2">
    <source>
        <dbReference type="EMBL" id="NVZ56854.1"/>
    </source>
</evidence>
<feature type="transmembrane region" description="Helical" evidence="1">
    <location>
        <begin position="20"/>
        <end position="39"/>
    </location>
</feature>
<keyword evidence="1" id="KW-0812">Transmembrane</keyword>
<gene>
    <name evidence="2" type="ORF">HX797_11315</name>
</gene>
<dbReference type="RefSeq" id="WP_141719107.1">
    <property type="nucleotide sequence ID" value="NZ_JACAOZ010000010.1"/>
</dbReference>
<proteinExistence type="predicted"/>
<keyword evidence="1" id="KW-0472">Membrane</keyword>
<dbReference type="AlphaFoldDB" id="A0A7Y7V6K4"/>